<organism evidence="2 3">
    <name type="scientific">Wenjunlia tyrosinilytica</name>
    <dbReference type="NCBI Taxonomy" id="1544741"/>
    <lineage>
        <taxon>Bacteria</taxon>
        <taxon>Bacillati</taxon>
        <taxon>Actinomycetota</taxon>
        <taxon>Actinomycetes</taxon>
        <taxon>Kitasatosporales</taxon>
        <taxon>Streptomycetaceae</taxon>
        <taxon>Wenjunlia</taxon>
    </lineage>
</organism>
<reference evidence="2" key="2">
    <citation type="submission" date="2020-09" db="EMBL/GenBank/DDBJ databases">
        <authorList>
            <person name="Sun Q."/>
            <person name="Zhou Y."/>
        </authorList>
    </citation>
    <scope>NUCLEOTIDE SEQUENCE</scope>
    <source>
        <strain evidence="2">CGMCC 4.7201</strain>
    </source>
</reference>
<feature type="chain" id="PRO_5038350969" description="Secreted protein" evidence="1">
    <location>
        <begin position="25"/>
        <end position="129"/>
    </location>
</feature>
<dbReference type="PROSITE" id="PS51257">
    <property type="entry name" value="PROKAR_LIPOPROTEIN"/>
    <property type="match status" value="1"/>
</dbReference>
<reference evidence="2" key="1">
    <citation type="journal article" date="2014" name="Int. J. Syst. Evol. Microbiol.">
        <title>Complete genome sequence of Corynebacterium casei LMG S-19264T (=DSM 44701T), isolated from a smear-ripened cheese.</title>
        <authorList>
            <consortium name="US DOE Joint Genome Institute (JGI-PGF)"/>
            <person name="Walter F."/>
            <person name="Albersmeier A."/>
            <person name="Kalinowski J."/>
            <person name="Ruckert C."/>
        </authorList>
    </citation>
    <scope>NUCLEOTIDE SEQUENCE</scope>
    <source>
        <strain evidence="2">CGMCC 4.7201</strain>
    </source>
</reference>
<feature type="signal peptide" evidence="1">
    <location>
        <begin position="1"/>
        <end position="24"/>
    </location>
</feature>
<dbReference type="AlphaFoldDB" id="A0A918DYM7"/>
<comment type="caution">
    <text evidence="2">The sequence shown here is derived from an EMBL/GenBank/DDBJ whole genome shotgun (WGS) entry which is preliminary data.</text>
</comment>
<sequence>MITMRTTASALVAGAAALLLPLTAGCSAVQTALDCGQLAVDVTNDVQQLQQALSNAGDSPQDAQNALNTLSNDLDKLSDKTSNADLSKAVGDLRTQVDKTGDQLDAGKVPSADPLVDAAGKISKVCTGD</sequence>
<keyword evidence="3" id="KW-1185">Reference proteome</keyword>
<evidence type="ECO:0000313" key="3">
    <source>
        <dbReference type="Proteomes" id="UP000641932"/>
    </source>
</evidence>
<keyword evidence="1" id="KW-0732">Signal</keyword>
<evidence type="ECO:0000256" key="1">
    <source>
        <dbReference type="SAM" id="SignalP"/>
    </source>
</evidence>
<accession>A0A918DYM7</accession>
<name>A0A918DYM7_9ACTN</name>
<evidence type="ECO:0000313" key="2">
    <source>
        <dbReference type="EMBL" id="GGO89188.1"/>
    </source>
</evidence>
<dbReference type="EMBL" id="BMMS01000012">
    <property type="protein sequence ID" value="GGO89188.1"/>
    <property type="molecule type" value="Genomic_DNA"/>
</dbReference>
<evidence type="ECO:0008006" key="4">
    <source>
        <dbReference type="Google" id="ProtNLM"/>
    </source>
</evidence>
<dbReference type="Proteomes" id="UP000641932">
    <property type="component" value="Unassembled WGS sequence"/>
</dbReference>
<proteinExistence type="predicted"/>
<protein>
    <recommendedName>
        <fullName evidence="4">Secreted protein</fullName>
    </recommendedName>
</protein>
<gene>
    <name evidence="2" type="ORF">GCM10012280_31750</name>
</gene>